<dbReference type="GO" id="GO:0043165">
    <property type="term" value="P:Gram-negative-bacterium-type cell outer membrane assembly"/>
    <property type="evidence" value="ECO:0007669"/>
    <property type="project" value="UniProtKB-UniRule"/>
</dbReference>
<dbReference type="STRING" id="1513271.XM47_04575"/>
<comment type="subunit">
    <text evidence="4">Component of the lipopolysaccharide transport and assembly complex. Interacts with LptE and LptA.</text>
</comment>
<dbReference type="OrthoDB" id="9760225at2"/>
<feature type="signal peptide" evidence="4">
    <location>
        <begin position="1"/>
        <end position="17"/>
    </location>
</feature>
<comment type="function">
    <text evidence="4">Together with LptE, is involved in the assembly of lipopolysaccharide (LPS) at the surface of the outer membrane.</text>
</comment>
<dbReference type="GO" id="GO:0009279">
    <property type="term" value="C:cell outer membrane"/>
    <property type="evidence" value="ECO:0007669"/>
    <property type="project" value="UniProtKB-SubCell"/>
</dbReference>
<feature type="chain" id="PRO_5008990151" description="LPS-assembly protein LptD" evidence="4">
    <location>
        <begin position="18"/>
        <end position="772"/>
    </location>
</feature>
<gene>
    <name evidence="4" type="primary">lptD</name>
    <name evidence="7" type="ORF">XM47_04575</name>
</gene>
<dbReference type="EMBL" id="LAZL01000005">
    <property type="protein sequence ID" value="KMT66271.1"/>
    <property type="molecule type" value="Genomic_DNA"/>
</dbReference>
<evidence type="ECO:0000256" key="4">
    <source>
        <dbReference type="HAMAP-Rule" id="MF_01411"/>
    </source>
</evidence>
<comment type="caution">
    <text evidence="4">Lacks conserved residue(s) required for the propagation of feature annotation.</text>
</comment>
<dbReference type="HAMAP" id="MF_01411">
    <property type="entry name" value="LPS_assembly_LptD"/>
    <property type="match status" value="1"/>
</dbReference>
<reference evidence="7 8" key="1">
    <citation type="submission" date="2015-04" db="EMBL/GenBank/DDBJ databases">
        <title>Draft Genome Sequence of the Novel Agar-Digesting Marine Bacterium Q1.</title>
        <authorList>
            <person name="Li Y."/>
            <person name="Li D."/>
            <person name="Chen G."/>
            <person name="Du Z."/>
        </authorList>
    </citation>
    <scope>NUCLEOTIDE SEQUENCE [LARGE SCALE GENOMIC DNA]</scope>
    <source>
        <strain evidence="7 8">Q1</strain>
    </source>
</reference>
<dbReference type="InterPro" id="IPR007543">
    <property type="entry name" value="LptD_C"/>
</dbReference>
<comment type="subcellular location">
    <subcellularLocation>
        <location evidence="4">Cell outer membrane</location>
    </subcellularLocation>
</comment>
<proteinExistence type="inferred from homology"/>
<dbReference type="GO" id="GO:0015920">
    <property type="term" value="P:lipopolysaccharide transport"/>
    <property type="evidence" value="ECO:0007669"/>
    <property type="project" value="InterPro"/>
</dbReference>
<keyword evidence="8" id="KW-1185">Reference proteome</keyword>
<dbReference type="RefSeq" id="WP_048690260.1">
    <property type="nucleotide sequence ID" value="NZ_KQ130484.1"/>
</dbReference>
<evidence type="ECO:0000259" key="5">
    <source>
        <dbReference type="Pfam" id="PF03968"/>
    </source>
</evidence>
<comment type="similarity">
    <text evidence="4">Belongs to the LptD family.</text>
</comment>
<dbReference type="Proteomes" id="UP000037600">
    <property type="component" value="Unassembled WGS sequence"/>
</dbReference>
<feature type="domain" description="LptD C-terminal" evidence="6">
    <location>
        <begin position="299"/>
        <end position="676"/>
    </location>
</feature>
<dbReference type="PATRIC" id="fig|1513271.3.peg.947"/>
<dbReference type="Pfam" id="PF03968">
    <property type="entry name" value="LptD_N"/>
    <property type="match status" value="1"/>
</dbReference>
<organism evidence="7 8">
    <name type="scientific">Catenovulum maritimum</name>
    <dbReference type="NCBI Taxonomy" id="1513271"/>
    <lineage>
        <taxon>Bacteria</taxon>
        <taxon>Pseudomonadati</taxon>
        <taxon>Pseudomonadota</taxon>
        <taxon>Gammaproteobacteria</taxon>
        <taxon>Alteromonadales</taxon>
        <taxon>Alteromonadaceae</taxon>
        <taxon>Catenovulum</taxon>
    </lineage>
</organism>
<keyword evidence="3 4" id="KW-0998">Cell outer membrane</keyword>
<name>A0A0J8JNR8_9ALTE</name>
<evidence type="ECO:0000256" key="2">
    <source>
        <dbReference type="ARBA" id="ARBA00023136"/>
    </source>
</evidence>
<dbReference type="AlphaFoldDB" id="A0A0J8JNR8"/>
<sequence length="772" mass="88749" precursor="true">MIRILLVSVFFFSSCLAADELQCYVNASVSKADEPASTQTLETDPNLPIIIEADKTEVSKESAAKFIGDVSIRQGNNSIRANTANISSNRDRIIASGGIEFSNQFFQAHSDVLEADFNKSQLSLTKTKYQLDNFAGHGQAGVFLIDEKNQKLELSDATFTNCPPQAAPDWQLKSEKITLSMQDEWGEAWHSRIELFEVPVIYLPYLSFPLTDKRKSGWLYPSIETSTQSGLDVSAPYYWNISQQMDATFTPRLLSKRGLQLGTEYRYLTKNSEGEIYFEIMSSDSEFVADDIAGSGIQSRNAINWLHTAQLNEFWDTSVDLILISDDSYVSDLGFKDLNEVDTHVQRRVSFNRIDKNWDLSINLRDFEVFGSHSRPYRTLPEISLNYSGYTQPEGWSLELPAEFAWFHSEEKSLPNAIRLHTEPKLSWSIYRPAWELSIASSLASTAYHQQNITEVGEVDGYDTITRTLPRFRVNGRLILERPVDWFDKSMRQTLEPRFQYLRVGYKSQQNIGLYDSVLLQDDFIGLFRENRFSGIDRIPEANQLTLGVTTRLFNRFNREKLRLSIGQILYLKESRTDFSDFNFNDNEQLIQDINERGESALALELDLDIRKVWFLHYGLQFDAQQGETRKSQVTIDYRRDEDHLLQFSHRYLKNIANNGIQQLGLTSFWRINSQWQTFASFHQDLRLNRTVEAQAGLLYQSCCWELSLGWQTKVQSNLAANDSQTSVATDERDSGLMLSFTIRGFGQSSRAARKILNRGLFKYREPHFLNQ</sequence>
<evidence type="ECO:0000313" key="7">
    <source>
        <dbReference type="EMBL" id="KMT66271.1"/>
    </source>
</evidence>
<dbReference type="PROSITE" id="PS51257">
    <property type="entry name" value="PROKAR_LIPOPROTEIN"/>
    <property type="match status" value="1"/>
</dbReference>
<evidence type="ECO:0000259" key="6">
    <source>
        <dbReference type="Pfam" id="PF04453"/>
    </source>
</evidence>
<dbReference type="GO" id="GO:1990351">
    <property type="term" value="C:transporter complex"/>
    <property type="evidence" value="ECO:0007669"/>
    <property type="project" value="TreeGrafter"/>
</dbReference>
<feature type="domain" description="Organic solvent tolerance-like N-terminal" evidence="5">
    <location>
        <begin position="51"/>
        <end position="184"/>
    </location>
</feature>
<dbReference type="InterPro" id="IPR020889">
    <property type="entry name" value="LipoPS_assembly_LptD"/>
</dbReference>
<evidence type="ECO:0000256" key="3">
    <source>
        <dbReference type="ARBA" id="ARBA00023237"/>
    </source>
</evidence>
<dbReference type="PANTHER" id="PTHR30189">
    <property type="entry name" value="LPS-ASSEMBLY PROTEIN"/>
    <property type="match status" value="1"/>
</dbReference>
<dbReference type="Gene3D" id="2.60.450.10">
    <property type="entry name" value="Lipopolysaccharide (LPS) transport protein A like domain"/>
    <property type="match status" value="1"/>
</dbReference>
<evidence type="ECO:0000256" key="1">
    <source>
        <dbReference type="ARBA" id="ARBA00022729"/>
    </source>
</evidence>
<keyword evidence="2 4" id="KW-0472">Membrane</keyword>
<protein>
    <recommendedName>
        <fullName evidence="4">LPS-assembly protein LptD</fullName>
    </recommendedName>
</protein>
<dbReference type="InterPro" id="IPR005653">
    <property type="entry name" value="OstA-like_N"/>
</dbReference>
<keyword evidence="1 4" id="KW-0732">Signal</keyword>
<dbReference type="PANTHER" id="PTHR30189:SF1">
    <property type="entry name" value="LPS-ASSEMBLY PROTEIN LPTD"/>
    <property type="match status" value="1"/>
</dbReference>
<evidence type="ECO:0000313" key="8">
    <source>
        <dbReference type="Proteomes" id="UP000037600"/>
    </source>
</evidence>
<dbReference type="Pfam" id="PF04453">
    <property type="entry name" value="LptD"/>
    <property type="match status" value="1"/>
</dbReference>
<comment type="caution">
    <text evidence="7">The sequence shown here is derived from an EMBL/GenBank/DDBJ whole genome shotgun (WGS) entry which is preliminary data.</text>
</comment>
<dbReference type="InterPro" id="IPR050218">
    <property type="entry name" value="LptD"/>
</dbReference>
<accession>A0A0J8JNR8</accession>